<dbReference type="AlphaFoldDB" id="A0AAQ3M122"/>
<feature type="compositionally biased region" description="Basic and acidic residues" evidence="2">
    <location>
        <begin position="189"/>
        <end position="204"/>
    </location>
</feature>
<sequence>MARSRYTEDLAYGEVPQRWDRDRFERFGRGPPPGRYEEDIRITESDRGPRRDFTLTIDERGPGRERERFFEEDRYTSRPRRRTDRELFGDVDPREIANMALTPYLRKSTSREEINVERRGSLPRPGLLRRQSSLDVFDRKPGRYYERDEYRVPPYVPVPLPYYRRGDEFEDIRYRENYGRPEAYREVEIQRERSVHRNKAKSEAPSESGRSRKSKAKTVKSKSKASSSSSSSSSSEEEILEIKETIKEDSIHESIVDTVKKFKKGKTRMPKRLVRREAIMDLGYPFDEEEDFFVLRIALEKEQIDEVIKISESYRDGDKAEKVVYAYEDKIEEKATGEREEVVRTEWLNPPSVYGKSERSRSRRAPSPSNRSTTTRRTSPARTERTRARSRRASSPTTIIEKRETIIEESRPLAPPVPPSLHFHEEDRAIIEERSPSGALVIREREYRSDRDLDAEIRALESERRALRLERDADEKRELVLRTRGRDDDDLALVAFRSRSRPAREVLEVYERERSPPRNVVRVEKDRKARRQARIVAAAMATLT</sequence>
<gene>
    <name evidence="4" type="ORF">R9X50_00220100</name>
</gene>
<reference evidence="4 5" key="1">
    <citation type="submission" date="2023-11" db="EMBL/GenBank/DDBJ databases">
        <title>An acidophilic fungus is an integral part of prey digestion in a carnivorous sundew plant.</title>
        <authorList>
            <person name="Tsai I.J."/>
        </authorList>
    </citation>
    <scope>NUCLEOTIDE SEQUENCE [LARGE SCALE GENOMIC DNA]</scope>
    <source>
        <strain evidence="4">169a</strain>
    </source>
</reference>
<feature type="region of interest" description="Disordered" evidence="2">
    <location>
        <begin position="351"/>
        <end position="396"/>
    </location>
</feature>
<protein>
    <recommendedName>
        <fullName evidence="3">DUF8035 domain-containing protein</fullName>
    </recommendedName>
</protein>
<feature type="compositionally biased region" description="Basic residues" evidence="2">
    <location>
        <begin position="211"/>
        <end position="223"/>
    </location>
</feature>
<evidence type="ECO:0000313" key="5">
    <source>
        <dbReference type="Proteomes" id="UP001303373"/>
    </source>
</evidence>
<feature type="coiled-coil region" evidence="1">
    <location>
        <begin position="450"/>
        <end position="479"/>
    </location>
</feature>
<dbReference type="EMBL" id="CP138582">
    <property type="protein sequence ID" value="WPG99387.1"/>
    <property type="molecule type" value="Genomic_DNA"/>
</dbReference>
<feature type="region of interest" description="Disordered" evidence="2">
    <location>
        <begin position="115"/>
        <end position="134"/>
    </location>
</feature>
<name>A0AAQ3M122_9PEZI</name>
<feature type="domain" description="DUF8035" evidence="3">
    <location>
        <begin position="263"/>
        <end position="316"/>
    </location>
</feature>
<dbReference type="Pfam" id="PF26118">
    <property type="entry name" value="DUF8035"/>
    <property type="match status" value="1"/>
</dbReference>
<feature type="compositionally biased region" description="Low complexity" evidence="2">
    <location>
        <begin position="365"/>
        <end position="381"/>
    </location>
</feature>
<feature type="compositionally biased region" description="Basic and acidic residues" evidence="2">
    <location>
        <begin position="35"/>
        <end position="57"/>
    </location>
</feature>
<keyword evidence="1" id="KW-0175">Coiled coil</keyword>
<dbReference type="InterPro" id="IPR058348">
    <property type="entry name" value="DUF8035"/>
</dbReference>
<feature type="region of interest" description="Disordered" evidence="2">
    <location>
        <begin position="189"/>
        <end position="237"/>
    </location>
</feature>
<dbReference type="Proteomes" id="UP001303373">
    <property type="component" value="Chromosome 3"/>
</dbReference>
<keyword evidence="5" id="KW-1185">Reference proteome</keyword>
<evidence type="ECO:0000256" key="1">
    <source>
        <dbReference type="SAM" id="Coils"/>
    </source>
</evidence>
<evidence type="ECO:0000256" key="2">
    <source>
        <dbReference type="SAM" id="MobiDB-lite"/>
    </source>
</evidence>
<organism evidence="4 5">
    <name type="scientific">Acrodontium crateriforme</name>
    <dbReference type="NCBI Taxonomy" id="150365"/>
    <lineage>
        <taxon>Eukaryota</taxon>
        <taxon>Fungi</taxon>
        <taxon>Dikarya</taxon>
        <taxon>Ascomycota</taxon>
        <taxon>Pezizomycotina</taxon>
        <taxon>Dothideomycetes</taxon>
        <taxon>Dothideomycetidae</taxon>
        <taxon>Mycosphaerellales</taxon>
        <taxon>Teratosphaeriaceae</taxon>
        <taxon>Acrodontium</taxon>
    </lineage>
</organism>
<evidence type="ECO:0000259" key="3">
    <source>
        <dbReference type="Pfam" id="PF26118"/>
    </source>
</evidence>
<proteinExistence type="predicted"/>
<feature type="region of interest" description="Disordered" evidence="2">
    <location>
        <begin position="23"/>
        <end position="57"/>
    </location>
</feature>
<accession>A0AAQ3M122</accession>
<evidence type="ECO:0000313" key="4">
    <source>
        <dbReference type="EMBL" id="WPG99387.1"/>
    </source>
</evidence>
<feature type="compositionally biased region" description="Low complexity" evidence="2">
    <location>
        <begin position="224"/>
        <end position="234"/>
    </location>
</feature>
<feature type="compositionally biased region" description="Low complexity" evidence="2">
    <location>
        <begin position="122"/>
        <end position="134"/>
    </location>
</feature>